<organism evidence="2 3">
    <name type="scientific">Jonesia denitrificans (strain ATCC 14870 / DSM 20603 / BCRC 15368 / CIP 55.134 / JCM 11481 / NBRC 15587 / NCTC 10816 / Prevot 55134)</name>
    <name type="common">Listeria denitrificans</name>
    <dbReference type="NCBI Taxonomy" id="471856"/>
    <lineage>
        <taxon>Bacteria</taxon>
        <taxon>Bacillati</taxon>
        <taxon>Actinomycetota</taxon>
        <taxon>Actinomycetes</taxon>
        <taxon>Micrococcales</taxon>
        <taxon>Jonesiaceae</taxon>
        <taxon>Jonesia</taxon>
    </lineage>
</organism>
<feature type="transmembrane region" description="Helical" evidence="1">
    <location>
        <begin position="67"/>
        <end position="86"/>
    </location>
</feature>
<dbReference type="RefSeq" id="WP_015771615.1">
    <property type="nucleotide sequence ID" value="NC_013174.1"/>
</dbReference>
<gene>
    <name evidence="2" type="ordered locus">Jden_1331</name>
</gene>
<accession>C7R4D0</accession>
<evidence type="ECO:0000313" key="3">
    <source>
        <dbReference type="Proteomes" id="UP000000628"/>
    </source>
</evidence>
<feature type="transmembrane region" description="Helical" evidence="1">
    <location>
        <begin position="106"/>
        <end position="126"/>
    </location>
</feature>
<proteinExistence type="predicted"/>
<dbReference type="Proteomes" id="UP000000628">
    <property type="component" value="Chromosome"/>
</dbReference>
<dbReference type="KEGG" id="jde:Jden_1331"/>
<keyword evidence="3" id="KW-1185">Reference proteome</keyword>
<keyword evidence="1" id="KW-0472">Membrane</keyword>
<name>C7R4D0_JONDD</name>
<dbReference type="EMBL" id="CP001706">
    <property type="protein sequence ID" value="ACV08987.1"/>
    <property type="molecule type" value="Genomic_DNA"/>
</dbReference>
<dbReference type="AlphaFoldDB" id="C7R4D0"/>
<dbReference type="HOGENOM" id="CLU_117983_1_0_11"/>
<keyword evidence="1" id="KW-1133">Transmembrane helix</keyword>
<dbReference type="STRING" id="471856.Jden_1331"/>
<evidence type="ECO:0000256" key="1">
    <source>
        <dbReference type="SAM" id="Phobius"/>
    </source>
</evidence>
<protein>
    <submittedName>
        <fullName evidence="2">Uncharacterized protein</fullName>
    </submittedName>
</protein>
<dbReference type="OrthoDB" id="3388334at2"/>
<evidence type="ECO:0000313" key="2">
    <source>
        <dbReference type="EMBL" id="ACV08987.1"/>
    </source>
</evidence>
<dbReference type="eggNOG" id="ENOG5032YG5">
    <property type="taxonomic scope" value="Bacteria"/>
</dbReference>
<sequence>MHTALIIAGFFLATFLGNFVVRGVLALAARRAQDHGVPAGDTVSGDPADAAPTLRGGLWIGMLERGIGYLFIIAGSPASIAIVIAIKGLARYPEFKDSSETAEKFIIGTLASLLWVLFIGVTVQWVTTTMW</sequence>
<keyword evidence="1" id="KW-0812">Transmembrane</keyword>
<reference evidence="2 3" key="1">
    <citation type="journal article" date="2009" name="Stand. Genomic Sci.">
        <title>Complete genome sequence of Jonesia denitrificans type strain (Prevot 55134).</title>
        <authorList>
            <person name="Pukall R."/>
            <person name="Gehrich-Schroter G."/>
            <person name="Lapidus A."/>
            <person name="Nolan M."/>
            <person name="Glavina Del Rio T."/>
            <person name="Lucas S."/>
            <person name="Chen F."/>
            <person name="Tice H."/>
            <person name="Pitluck S."/>
            <person name="Cheng J.F."/>
            <person name="Copeland A."/>
            <person name="Saunders E."/>
            <person name="Brettin T."/>
            <person name="Detter J.C."/>
            <person name="Bruce D."/>
            <person name="Goodwin L."/>
            <person name="Pati A."/>
            <person name="Ivanova N."/>
            <person name="Mavromatis K."/>
            <person name="Ovchinnikova G."/>
            <person name="Chen A."/>
            <person name="Palaniappan K."/>
            <person name="Land M."/>
            <person name="Hauser L."/>
            <person name="Chang Y.J."/>
            <person name="Jeffries C.D."/>
            <person name="Chain P."/>
            <person name="Goker M."/>
            <person name="Bristow J."/>
            <person name="Eisen J.A."/>
            <person name="Markowitz V."/>
            <person name="Hugenholtz P."/>
            <person name="Kyrpides N.C."/>
            <person name="Klenk H.P."/>
            <person name="Han C."/>
        </authorList>
    </citation>
    <scope>NUCLEOTIDE SEQUENCE [LARGE SCALE GENOMIC DNA]</scope>
    <source>
        <strain evidence="3">ATCC 14870 / DSM 20603 / BCRC 15368 / CIP 55.134 / JCM 11481 / NBRC 15587 / NCTC 10816 / Prevot 55134</strain>
    </source>
</reference>